<dbReference type="AlphaFoldDB" id="A0AAE0YHK8"/>
<evidence type="ECO:0000313" key="1">
    <source>
        <dbReference type="EMBL" id="KAK3744989.1"/>
    </source>
</evidence>
<comment type="caution">
    <text evidence="1">The sequence shown here is derived from an EMBL/GenBank/DDBJ whole genome shotgun (WGS) entry which is preliminary data.</text>
</comment>
<keyword evidence="2" id="KW-1185">Reference proteome</keyword>
<sequence length="129" mass="14733">MCVHSSPEIPFPRIQQKARKHRAGYPSLNTTRGRFQAAERRGCAVCPYQFPTESPSMFRRNRGWESGKVTFTLRRCRSGNRVGFSWLLNCVIQLASCMGDHCYQQSNCSNITGETRNCYDQSFTLDVSP</sequence>
<protein>
    <submittedName>
        <fullName evidence="1">Uncharacterized protein</fullName>
    </submittedName>
</protein>
<dbReference type="Proteomes" id="UP001283361">
    <property type="component" value="Unassembled WGS sequence"/>
</dbReference>
<dbReference type="EMBL" id="JAWDGP010006239">
    <property type="protein sequence ID" value="KAK3744989.1"/>
    <property type="molecule type" value="Genomic_DNA"/>
</dbReference>
<gene>
    <name evidence="1" type="ORF">RRG08_037605</name>
</gene>
<name>A0AAE0YHK8_9GAST</name>
<reference evidence="1" key="1">
    <citation type="journal article" date="2023" name="G3 (Bethesda)">
        <title>A reference genome for the long-term kleptoplast-retaining sea slug Elysia crispata morphotype clarki.</title>
        <authorList>
            <person name="Eastman K.E."/>
            <person name="Pendleton A.L."/>
            <person name="Shaikh M.A."/>
            <person name="Suttiyut T."/>
            <person name="Ogas R."/>
            <person name="Tomko P."/>
            <person name="Gavelis G."/>
            <person name="Widhalm J.R."/>
            <person name="Wisecaver J.H."/>
        </authorList>
    </citation>
    <scope>NUCLEOTIDE SEQUENCE</scope>
    <source>
        <strain evidence="1">ECLA1</strain>
    </source>
</reference>
<accession>A0AAE0YHK8</accession>
<organism evidence="1 2">
    <name type="scientific">Elysia crispata</name>
    <name type="common">lettuce slug</name>
    <dbReference type="NCBI Taxonomy" id="231223"/>
    <lineage>
        <taxon>Eukaryota</taxon>
        <taxon>Metazoa</taxon>
        <taxon>Spiralia</taxon>
        <taxon>Lophotrochozoa</taxon>
        <taxon>Mollusca</taxon>
        <taxon>Gastropoda</taxon>
        <taxon>Heterobranchia</taxon>
        <taxon>Euthyneura</taxon>
        <taxon>Panpulmonata</taxon>
        <taxon>Sacoglossa</taxon>
        <taxon>Placobranchoidea</taxon>
        <taxon>Plakobranchidae</taxon>
        <taxon>Elysia</taxon>
    </lineage>
</organism>
<proteinExistence type="predicted"/>
<evidence type="ECO:0000313" key="2">
    <source>
        <dbReference type="Proteomes" id="UP001283361"/>
    </source>
</evidence>